<dbReference type="GO" id="GO:0004089">
    <property type="term" value="F:carbonate dehydratase activity"/>
    <property type="evidence" value="ECO:0007669"/>
    <property type="project" value="UniProtKB-EC"/>
</dbReference>
<dbReference type="SMART" id="SM00947">
    <property type="entry name" value="Pro_CA"/>
    <property type="match status" value="1"/>
</dbReference>
<evidence type="ECO:0000256" key="2">
    <source>
        <dbReference type="ARBA" id="ARBA00012925"/>
    </source>
</evidence>
<dbReference type="GO" id="GO:0008270">
    <property type="term" value="F:zinc ion binding"/>
    <property type="evidence" value="ECO:0007669"/>
    <property type="project" value="InterPro"/>
</dbReference>
<proteinExistence type="inferred from homology"/>
<comment type="caution">
    <text evidence="8">The sequence shown here is derived from an EMBL/GenBank/DDBJ whole genome shotgun (WGS) entry which is preliminary data.</text>
</comment>
<feature type="binding site" evidence="7">
    <location>
        <position position="38"/>
    </location>
    <ligand>
        <name>Zn(2+)</name>
        <dbReference type="ChEBI" id="CHEBI:29105"/>
    </ligand>
</feature>
<sequence length="164" mass="18239">MSVTDELLANAERYAAGFDQGGLALPPARRLAVVACMDARLNPYKILGLREGDAHIIRNAGGVITADERRSLAISQRLLGTREIILIHHTDCGMLTFTDDEFKADIQCDTGLRPDWAAEAFPDLEEDVLQSIGRILADPFIPHKHSVRGFVYEIETGRLREVKR</sequence>
<gene>
    <name evidence="8" type="ORF">DPM19_04360</name>
</gene>
<dbReference type="InterPro" id="IPR001765">
    <property type="entry name" value="Carbonic_anhydrase"/>
</dbReference>
<feature type="binding site" evidence="7">
    <location>
        <position position="89"/>
    </location>
    <ligand>
        <name>Zn(2+)</name>
        <dbReference type="ChEBI" id="CHEBI:29105"/>
    </ligand>
</feature>
<dbReference type="AlphaFoldDB" id="A0A365HAW7"/>
<evidence type="ECO:0000313" key="9">
    <source>
        <dbReference type="Proteomes" id="UP000251891"/>
    </source>
</evidence>
<comment type="similarity">
    <text evidence="1">Belongs to the beta-class carbonic anhydrase family.</text>
</comment>
<dbReference type="Proteomes" id="UP000251891">
    <property type="component" value="Unassembled WGS sequence"/>
</dbReference>
<dbReference type="SUPFAM" id="SSF53056">
    <property type="entry name" value="beta-carbonic anhydrase, cab"/>
    <property type="match status" value="1"/>
</dbReference>
<dbReference type="RefSeq" id="WP_111863502.1">
    <property type="nucleotide sequence ID" value="NZ_QLYX01000002.1"/>
</dbReference>
<dbReference type="OrthoDB" id="8968066at2"/>
<evidence type="ECO:0000313" key="8">
    <source>
        <dbReference type="EMBL" id="RAY16162.1"/>
    </source>
</evidence>
<dbReference type="Gene3D" id="3.40.1050.10">
    <property type="entry name" value="Carbonic anhydrase"/>
    <property type="match status" value="1"/>
</dbReference>
<keyword evidence="9" id="KW-1185">Reference proteome</keyword>
<evidence type="ECO:0000256" key="3">
    <source>
        <dbReference type="ARBA" id="ARBA00022723"/>
    </source>
</evidence>
<dbReference type="PANTHER" id="PTHR43175:SF3">
    <property type="entry name" value="CARBON DISULFIDE HYDROLASE"/>
    <property type="match status" value="1"/>
</dbReference>
<keyword evidence="4 7" id="KW-0862">Zinc</keyword>
<comment type="function">
    <text evidence="5">Catalyzes the reversible hydration of carbon dioxide to form bicarbonate.</text>
</comment>
<evidence type="ECO:0000256" key="1">
    <source>
        <dbReference type="ARBA" id="ARBA00006217"/>
    </source>
</evidence>
<comment type="cofactor">
    <cofactor evidence="7">
        <name>Zn(2+)</name>
        <dbReference type="ChEBI" id="CHEBI:29105"/>
    </cofactor>
    <text evidence="7">Binds 1 zinc ion per subunit.</text>
</comment>
<evidence type="ECO:0000256" key="4">
    <source>
        <dbReference type="ARBA" id="ARBA00022833"/>
    </source>
</evidence>
<keyword evidence="3 7" id="KW-0479">Metal-binding</keyword>
<dbReference type="EMBL" id="QLYX01000002">
    <property type="protein sequence ID" value="RAY16162.1"/>
    <property type="molecule type" value="Genomic_DNA"/>
</dbReference>
<organism evidence="8 9">
    <name type="scientific">Actinomadura craniellae</name>
    <dbReference type="NCBI Taxonomy" id="2231787"/>
    <lineage>
        <taxon>Bacteria</taxon>
        <taxon>Bacillati</taxon>
        <taxon>Actinomycetota</taxon>
        <taxon>Actinomycetes</taxon>
        <taxon>Streptosporangiales</taxon>
        <taxon>Thermomonosporaceae</taxon>
        <taxon>Actinomadura</taxon>
    </lineage>
</organism>
<dbReference type="PANTHER" id="PTHR43175">
    <property type="entry name" value="CARBONIC ANHYDRASE"/>
    <property type="match status" value="1"/>
</dbReference>
<comment type="catalytic activity">
    <reaction evidence="6">
        <text>hydrogencarbonate + H(+) = CO2 + H2O</text>
        <dbReference type="Rhea" id="RHEA:10748"/>
        <dbReference type="ChEBI" id="CHEBI:15377"/>
        <dbReference type="ChEBI" id="CHEBI:15378"/>
        <dbReference type="ChEBI" id="CHEBI:16526"/>
        <dbReference type="ChEBI" id="CHEBI:17544"/>
        <dbReference type="EC" id="4.2.1.1"/>
    </reaction>
</comment>
<reference evidence="8 9" key="1">
    <citation type="submission" date="2018-06" db="EMBL/GenBank/DDBJ databases">
        <title>Actinomadura craniellae sp. nov. isolated from marine sponge Craniella sp.</title>
        <authorList>
            <person name="Li L."/>
            <person name="Xu Q.H."/>
            <person name="Lin H.W."/>
            <person name="Lu Y.H."/>
        </authorList>
    </citation>
    <scope>NUCLEOTIDE SEQUENCE [LARGE SCALE GENOMIC DNA]</scope>
    <source>
        <strain evidence="8 9">LHW63021</strain>
    </source>
</reference>
<feature type="binding site" evidence="7">
    <location>
        <position position="92"/>
    </location>
    <ligand>
        <name>Zn(2+)</name>
        <dbReference type="ChEBI" id="CHEBI:29105"/>
    </ligand>
</feature>
<accession>A0A365HAW7</accession>
<dbReference type="EC" id="4.2.1.1" evidence="2"/>
<dbReference type="CDD" id="cd03379">
    <property type="entry name" value="beta_CA_cladeD"/>
    <property type="match status" value="1"/>
</dbReference>
<feature type="binding site" evidence="7">
    <location>
        <position position="36"/>
    </location>
    <ligand>
        <name>Zn(2+)</name>
        <dbReference type="ChEBI" id="CHEBI:29105"/>
    </ligand>
</feature>
<dbReference type="InterPro" id="IPR036874">
    <property type="entry name" value="Carbonic_anhydrase_sf"/>
</dbReference>
<name>A0A365HAW7_9ACTN</name>
<evidence type="ECO:0000256" key="6">
    <source>
        <dbReference type="ARBA" id="ARBA00048348"/>
    </source>
</evidence>
<protein>
    <recommendedName>
        <fullName evidence="2">carbonic anhydrase</fullName>
        <ecNumber evidence="2">4.2.1.1</ecNumber>
    </recommendedName>
</protein>
<evidence type="ECO:0000256" key="5">
    <source>
        <dbReference type="ARBA" id="ARBA00024993"/>
    </source>
</evidence>
<dbReference type="Pfam" id="PF00484">
    <property type="entry name" value="Pro_CA"/>
    <property type="match status" value="1"/>
</dbReference>
<evidence type="ECO:0000256" key="7">
    <source>
        <dbReference type="PIRSR" id="PIRSR601765-1"/>
    </source>
</evidence>